<keyword evidence="3" id="KW-1133">Transmembrane helix</keyword>
<keyword evidence="3" id="KW-0472">Membrane</keyword>
<dbReference type="Proteomes" id="UP000460412">
    <property type="component" value="Unassembled WGS sequence"/>
</dbReference>
<keyword evidence="3" id="KW-0812">Transmembrane</keyword>
<reference evidence="4 5" key="1">
    <citation type="submission" date="2019-12" db="EMBL/GenBank/DDBJ databases">
        <title>Sporaefaciens musculi gen. nov., sp. nov., a novel bacterium isolated from the caecum of an obese mouse.</title>
        <authorList>
            <person name="Rasmussen T.S."/>
            <person name="Streidl T."/>
            <person name="Hitch T.C.A."/>
            <person name="Wortmann E."/>
            <person name="Deptula P."/>
            <person name="Hansen M."/>
            <person name="Nielsen D.S."/>
            <person name="Clavel T."/>
            <person name="Vogensen F.K."/>
        </authorList>
    </citation>
    <scope>NUCLEOTIDE SEQUENCE [LARGE SCALE GENOMIC DNA]</scope>
    <source>
        <strain evidence="4 5">WCA-9-b2</strain>
    </source>
</reference>
<comment type="caution">
    <text evidence="4">The sequence shown here is derived from an EMBL/GenBank/DDBJ whole genome shotgun (WGS) entry which is preliminary data.</text>
</comment>
<evidence type="ECO:0000313" key="4">
    <source>
        <dbReference type="EMBL" id="MXP76403.1"/>
    </source>
</evidence>
<dbReference type="AlphaFoldDB" id="A0A7X3MH90"/>
<accession>A0A7X3MH90</accession>
<proteinExistence type="predicted"/>
<organism evidence="4 5">
    <name type="scientific">Sporofaciens musculi</name>
    <dbReference type="NCBI Taxonomy" id="2681861"/>
    <lineage>
        <taxon>Bacteria</taxon>
        <taxon>Bacillati</taxon>
        <taxon>Bacillota</taxon>
        <taxon>Clostridia</taxon>
        <taxon>Lachnospirales</taxon>
        <taxon>Lachnospiraceae</taxon>
        <taxon>Sporofaciens</taxon>
    </lineage>
</organism>
<feature type="transmembrane region" description="Helical" evidence="3">
    <location>
        <begin position="7"/>
        <end position="27"/>
    </location>
</feature>
<name>A0A7X3MH90_9FIRM</name>
<gene>
    <name evidence="4" type="ORF">GN277_13665</name>
</gene>
<dbReference type="SUPFAM" id="SSF63817">
    <property type="entry name" value="Sortase"/>
    <property type="match status" value="1"/>
</dbReference>
<dbReference type="InterPro" id="IPR023365">
    <property type="entry name" value="Sortase_dom-sf"/>
</dbReference>
<dbReference type="GO" id="GO:0016787">
    <property type="term" value="F:hydrolase activity"/>
    <property type="evidence" value="ECO:0007669"/>
    <property type="project" value="UniProtKB-KW"/>
</dbReference>
<feature type="active site" description="Proton donor/acceptor" evidence="2">
    <location>
        <position position="127"/>
    </location>
</feature>
<evidence type="ECO:0000313" key="5">
    <source>
        <dbReference type="Proteomes" id="UP000460412"/>
    </source>
</evidence>
<evidence type="ECO:0000256" key="3">
    <source>
        <dbReference type="SAM" id="Phobius"/>
    </source>
</evidence>
<dbReference type="InterPro" id="IPR005754">
    <property type="entry name" value="Sortase"/>
</dbReference>
<dbReference type="Gene3D" id="2.40.260.10">
    <property type="entry name" value="Sortase"/>
    <property type="match status" value="1"/>
</dbReference>
<dbReference type="EMBL" id="WUQX01000001">
    <property type="protein sequence ID" value="MXP76403.1"/>
    <property type="molecule type" value="Genomic_DNA"/>
</dbReference>
<evidence type="ECO:0000256" key="2">
    <source>
        <dbReference type="PIRSR" id="PIRSR605754-1"/>
    </source>
</evidence>
<dbReference type="RefSeq" id="WP_159751542.1">
    <property type="nucleotide sequence ID" value="NZ_CASSPE010000118.1"/>
</dbReference>
<sequence length="244" mass="27757">MEKYVKIGVAAAAIAAIAIVSVIFFAGTPKNEEKAEIQELNLDEEVKKEKVEIPVDFDELKAVNSDVYAYIQIPGTKVDYPILQSADGSVDYLNTTLERTEGLPGSIYTESLNSRDFHENNTIIYGHDMNDGTMFGSLHDYDDEAFFREHTEINIYLPDEAIKYHVYAAVVFDDRYIPKSYNFDTLAERSRFIEDIRNFGQQPAYFNEEFAPTDKNSMITLSTCIGDQPSNRWLIIGVRDDEES</sequence>
<evidence type="ECO:0000256" key="1">
    <source>
        <dbReference type="ARBA" id="ARBA00022801"/>
    </source>
</evidence>
<protein>
    <submittedName>
        <fullName evidence="4">Sortase</fullName>
    </submittedName>
</protein>
<keyword evidence="1" id="KW-0378">Hydrolase</keyword>
<feature type="active site" description="Acyl-thioester intermediate" evidence="2">
    <location>
        <position position="224"/>
    </location>
</feature>
<dbReference type="InterPro" id="IPR009835">
    <property type="entry name" value="SrtB"/>
</dbReference>
<dbReference type="Pfam" id="PF04203">
    <property type="entry name" value="Sortase"/>
    <property type="match status" value="1"/>
</dbReference>
<keyword evidence="5" id="KW-1185">Reference proteome</keyword>
<dbReference type="CDD" id="cd05826">
    <property type="entry name" value="Sortase_B"/>
    <property type="match status" value="1"/>
</dbReference>